<dbReference type="InterPro" id="IPR041516">
    <property type="entry name" value="LACTB2_WH"/>
</dbReference>
<dbReference type="Proteomes" id="UP000219327">
    <property type="component" value="Unassembled WGS sequence"/>
</dbReference>
<gene>
    <name evidence="2" type="ORF">CNE99_06425</name>
</gene>
<proteinExistence type="predicted"/>
<dbReference type="SMART" id="SM00849">
    <property type="entry name" value="Lactamase_B"/>
    <property type="match status" value="1"/>
</dbReference>
<reference evidence="2 3" key="1">
    <citation type="submission" date="2017-08" db="EMBL/GenBank/DDBJ databases">
        <title>Fine stratification of microbial communities through a metagenomic profile of the photic zone.</title>
        <authorList>
            <person name="Haro-Moreno J.M."/>
            <person name="Lopez-Perez M."/>
            <person name="De La Torre J."/>
            <person name="Picazo A."/>
            <person name="Camacho A."/>
            <person name="Rodriguez-Valera F."/>
        </authorList>
    </citation>
    <scope>NUCLEOTIDE SEQUENCE [LARGE SCALE GENOMIC DNA]</scope>
    <source>
        <strain evidence="2">MED-G24</strain>
    </source>
</reference>
<dbReference type="SUPFAM" id="SSF56281">
    <property type="entry name" value="Metallo-hydrolase/oxidoreductase"/>
    <property type="match status" value="1"/>
</dbReference>
<dbReference type="InterPro" id="IPR001279">
    <property type="entry name" value="Metallo-B-lactamas"/>
</dbReference>
<evidence type="ECO:0000313" key="2">
    <source>
        <dbReference type="EMBL" id="PDH38989.1"/>
    </source>
</evidence>
<dbReference type="Pfam" id="PF17778">
    <property type="entry name" value="WHD_BLACT"/>
    <property type="match status" value="1"/>
</dbReference>
<sequence>MTDIQFVYEFDFEYEVSRQISPLIRRVLAKNPSAFTFRGTGTYIVGQGNVAVIDPGPDDPAHIEALKQALAGETVTHILITHTHMDHSPASHALKEIWQAPTYGYGPHGAGKLEQGVQVEEGGDMKFIPDHKVRHGDTIEGSGWTMECVYTPGHTSNHMCYALKEERCLFTGDHVMGWSTSIVSPPDGDMTDYMHSLELLLARDDERYWPTHGTCIDNVKDYIQSFIQHRLNREQQILECLGTGLSRIKDMVPVMYTDTDKALYPAATRSVLAAMVRLVDTGQVVCDGVVSPDATYVLYDPA</sequence>
<dbReference type="Gene3D" id="3.60.15.10">
    <property type="entry name" value="Ribonuclease Z/Hydroxyacylglutathione hydrolase-like"/>
    <property type="match status" value="1"/>
</dbReference>
<comment type="caution">
    <text evidence="2">The sequence shown here is derived from an EMBL/GenBank/DDBJ whole genome shotgun (WGS) entry which is preliminary data.</text>
</comment>
<dbReference type="Pfam" id="PF00753">
    <property type="entry name" value="Lactamase_B"/>
    <property type="match status" value="1"/>
</dbReference>
<protein>
    <submittedName>
        <fullName evidence="2">MBL fold metallo-hydrolase</fullName>
    </submittedName>
</protein>
<accession>A0A2A5WR79</accession>
<dbReference type="InterPro" id="IPR036388">
    <property type="entry name" value="WH-like_DNA-bd_sf"/>
</dbReference>
<name>A0A2A5WR79_9GAMM</name>
<dbReference type="InterPro" id="IPR036866">
    <property type="entry name" value="RibonucZ/Hydroxyglut_hydro"/>
</dbReference>
<evidence type="ECO:0000313" key="3">
    <source>
        <dbReference type="Proteomes" id="UP000219327"/>
    </source>
</evidence>
<dbReference type="AlphaFoldDB" id="A0A2A5WR79"/>
<keyword evidence="2" id="KW-0378">Hydrolase</keyword>
<dbReference type="GO" id="GO:0016787">
    <property type="term" value="F:hydrolase activity"/>
    <property type="evidence" value="ECO:0007669"/>
    <property type="project" value="UniProtKB-KW"/>
</dbReference>
<dbReference type="CDD" id="cd16278">
    <property type="entry name" value="metallo-hydrolase-like_MBL-fold"/>
    <property type="match status" value="1"/>
</dbReference>
<organism evidence="2 3">
    <name type="scientific">OM182 bacterium MED-G24</name>
    <dbReference type="NCBI Taxonomy" id="1986255"/>
    <lineage>
        <taxon>Bacteria</taxon>
        <taxon>Pseudomonadati</taxon>
        <taxon>Pseudomonadota</taxon>
        <taxon>Gammaproteobacteria</taxon>
        <taxon>OMG group</taxon>
        <taxon>OM182 clade</taxon>
    </lineage>
</organism>
<dbReference type="Gene3D" id="1.10.10.10">
    <property type="entry name" value="Winged helix-like DNA-binding domain superfamily/Winged helix DNA-binding domain"/>
    <property type="match status" value="1"/>
</dbReference>
<evidence type="ECO:0000259" key="1">
    <source>
        <dbReference type="SMART" id="SM00849"/>
    </source>
</evidence>
<dbReference type="PANTHER" id="PTHR23131">
    <property type="entry name" value="ENDORIBONUCLEASE LACTB2"/>
    <property type="match status" value="1"/>
</dbReference>
<dbReference type="EMBL" id="NTKD01000031">
    <property type="protein sequence ID" value="PDH38989.1"/>
    <property type="molecule type" value="Genomic_DNA"/>
</dbReference>
<dbReference type="InterPro" id="IPR050662">
    <property type="entry name" value="Sec-metab_biosynth-thioest"/>
</dbReference>
<dbReference type="PANTHER" id="PTHR23131:SF0">
    <property type="entry name" value="ENDORIBONUCLEASE LACTB2"/>
    <property type="match status" value="1"/>
</dbReference>
<feature type="domain" description="Metallo-beta-lactamase" evidence="1">
    <location>
        <begin position="38"/>
        <end position="212"/>
    </location>
</feature>